<evidence type="ECO:0000256" key="1">
    <source>
        <dbReference type="SAM" id="Phobius"/>
    </source>
</evidence>
<name>A0AAV5UJD2_9BILA</name>
<dbReference type="EMBL" id="BTSX01000006">
    <property type="protein sequence ID" value="GMT05985.1"/>
    <property type="molecule type" value="Genomic_DNA"/>
</dbReference>
<dbReference type="AlphaFoldDB" id="A0AAV5UJD2"/>
<keyword evidence="1" id="KW-0812">Transmembrane</keyword>
<dbReference type="PANTHER" id="PTHR45580:SF6">
    <property type="entry name" value="CARBOXYLESTERASE TYPE B DOMAIN-CONTAINING PROTEIN"/>
    <property type="match status" value="1"/>
</dbReference>
<keyword evidence="3" id="KW-1185">Reference proteome</keyword>
<reference evidence="2" key="1">
    <citation type="submission" date="2023-10" db="EMBL/GenBank/DDBJ databases">
        <title>Genome assembly of Pristionchus species.</title>
        <authorList>
            <person name="Yoshida K."/>
            <person name="Sommer R.J."/>
        </authorList>
    </citation>
    <scope>NUCLEOTIDE SEQUENCE</scope>
    <source>
        <strain evidence="2">RS0144</strain>
    </source>
</reference>
<dbReference type="Proteomes" id="UP001432027">
    <property type="component" value="Unassembled WGS sequence"/>
</dbReference>
<proteinExistence type="predicted"/>
<keyword evidence="1" id="KW-1133">Transmembrane helix</keyword>
<accession>A0AAV5UJD2</accession>
<keyword evidence="1" id="KW-0472">Membrane</keyword>
<evidence type="ECO:0000313" key="2">
    <source>
        <dbReference type="EMBL" id="GMT05985.1"/>
    </source>
</evidence>
<organism evidence="2 3">
    <name type="scientific">Pristionchus entomophagus</name>
    <dbReference type="NCBI Taxonomy" id="358040"/>
    <lineage>
        <taxon>Eukaryota</taxon>
        <taxon>Metazoa</taxon>
        <taxon>Ecdysozoa</taxon>
        <taxon>Nematoda</taxon>
        <taxon>Chromadorea</taxon>
        <taxon>Rhabditida</taxon>
        <taxon>Rhabditina</taxon>
        <taxon>Diplogasteromorpha</taxon>
        <taxon>Diplogasteroidea</taxon>
        <taxon>Neodiplogasteridae</taxon>
        <taxon>Pristionchus</taxon>
    </lineage>
</organism>
<comment type="caution">
    <text evidence="2">The sequence shown here is derived from an EMBL/GenBank/DDBJ whole genome shotgun (WGS) entry which is preliminary data.</text>
</comment>
<gene>
    <name evidence="2" type="ORF">PENTCL1PPCAC_28159</name>
</gene>
<protein>
    <submittedName>
        <fullName evidence="2">Uncharacterized protein</fullName>
    </submittedName>
</protein>
<dbReference type="PANTHER" id="PTHR45580">
    <property type="entry name" value="PROTEIN CBG05369"/>
    <property type="match status" value="1"/>
</dbReference>
<sequence>MSTTIQCMESILMMHLSSLATYRRVRETITKKTAYSRFSQPNQQDENENWLKRVYPRYFAYFIKGQPPAPGYQQNLATYYEGLVKYDNALSLVNKVLSSPVHDKSHIFDGDFQSFLESLTIKDAIIFFCFAVGTICFLCCLCKCFTRICCCCCRKKRGCEHEPLLVYQFR</sequence>
<evidence type="ECO:0000313" key="3">
    <source>
        <dbReference type="Proteomes" id="UP001432027"/>
    </source>
</evidence>
<feature type="transmembrane region" description="Helical" evidence="1">
    <location>
        <begin position="124"/>
        <end position="146"/>
    </location>
</feature>